<evidence type="ECO:0000256" key="4">
    <source>
        <dbReference type="ARBA" id="ARBA00023065"/>
    </source>
</evidence>
<keyword evidence="5 7" id="KW-0472">Membrane</keyword>
<comment type="subcellular location">
    <subcellularLocation>
        <location evidence="7">Cell membrane</location>
        <topology evidence="7">Peripheral membrane protein</topology>
    </subcellularLocation>
    <subcellularLocation>
        <location evidence="1">Membrane</location>
    </subcellularLocation>
</comment>
<dbReference type="Pfam" id="PF00213">
    <property type="entry name" value="OSCP"/>
    <property type="match status" value="1"/>
</dbReference>
<reference evidence="9" key="1">
    <citation type="journal article" date="2019" name="Int. J. Syst. Evol. Microbiol.">
        <title>The Global Catalogue of Microorganisms (GCM) 10K type strain sequencing project: providing services to taxonomists for standard genome sequencing and annotation.</title>
        <authorList>
            <consortium name="The Broad Institute Genomics Platform"/>
            <consortium name="The Broad Institute Genome Sequencing Center for Infectious Disease"/>
            <person name="Wu L."/>
            <person name="Ma J."/>
        </authorList>
    </citation>
    <scope>NUCLEOTIDE SEQUENCE [LARGE SCALE GENOMIC DNA]</scope>
    <source>
        <strain evidence="9">JCM 17525</strain>
    </source>
</reference>
<comment type="caution">
    <text evidence="8">The sequence shown here is derived from an EMBL/GenBank/DDBJ whole genome shotgun (WGS) entry which is preliminary data.</text>
</comment>
<dbReference type="PROSITE" id="PS00389">
    <property type="entry name" value="ATPASE_DELTA"/>
    <property type="match status" value="1"/>
</dbReference>
<comment type="function">
    <text evidence="7">This protein is part of the stalk that links CF(0) to CF(1). It either transmits conformational changes from CF(0) to CF(1) or is implicated in proton conduction.</text>
</comment>
<evidence type="ECO:0000256" key="2">
    <source>
        <dbReference type="ARBA" id="ARBA00022448"/>
    </source>
</evidence>
<dbReference type="NCBIfam" id="TIGR01145">
    <property type="entry name" value="ATP_synt_delta"/>
    <property type="match status" value="1"/>
</dbReference>
<keyword evidence="7" id="KW-1003">Cell membrane</keyword>
<proteinExistence type="inferred from homology"/>
<dbReference type="Proteomes" id="UP001501456">
    <property type="component" value="Unassembled WGS sequence"/>
</dbReference>
<evidence type="ECO:0000256" key="6">
    <source>
        <dbReference type="ARBA" id="ARBA00023310"/>
    </source>
</evidence>
<dbReference type="InterPro" id="IPR000711">
    <property type="entry name" value="ATPase_OSCP/dsu"/>
</dbReference>
<comment type="similarity">
    <text evidence="7">Belongs to the ATPase delta chain family.</text>
</comment>
<dbReference type="Gene3D" id="1.10.520.20">
    <property type="entry name" value="N-terminal domain of the delta subunit of the F1F0-ATP synthase"/>
    <property type="match status" value="1"/>
</dbReference>
<protein>
    <recommendedName>
        <fullName evidence="7">ATP synthase subunit delta</fullName>
    </recommendedName>
    <alternativeName>
        <fullName evidence="7">ATP synthase F(1) sector subunit delta</fullName>
    </alternativeName>
    <alternativeName>
        <fullName evidence="7">F-type ATPase subunit delta</fullName>
        <shortName evidence="7">F-ATPase subunit delta</shortName>
    </alternativeName>
</protein>
<dbReference type="RefSeq" id="WP_344727137.1">
    <property type="nucleotide sequence ID" value="NZ_BAABBI010000001.1"/>
</dbReference>
<keyword evidence="4 7" id="KW-0406">Ion transport</keyword>
<evidence type="ECO:0000313" key="9">
    <source>
        <dbReference type="Proteomes" id="UP001501456"/>
    </source>
</evidence>
<evidence type="ECO:0000313" key="8">
    <source>
        <dbReference type="EMBL" id="GAA3777344.1"/>
    </source>
</evidence>
<evidence type="ECO:0000256" key="5">
    <source>
        <dbReference type="ARBA" id="ARBA00023136"/>
    </source>
</evidence>
<evidence type="ECO:0000256" key="1">
    <source>
        <dbReference type="ARBA" id="ARBA00004370"/>
    </source>
</evidence>
<dbReference type="SUPFAM" id="SSF47928">
    <property type="entry name" value="N-terminal domain of the delta subunit of the F1F0-ATP synthase"/>
    <property type="match status" value="1"/>
</dbReference>
<dbReference type="InterPro" id="IPR020781">
    <property type="entry name" value="ATPase_OSCP/d_CS"/>
</dbReference>
<keyword evidence="6 7" id="KW-0066">ATP synthesis</keyword>
<dbReference type="HAMAP" id="MF_01416">
    <property type="entry name" value="ATP_synth_delta_bact"/>
    <property type="match status" value="1"/>
</dbReference>
<evidence type="ECO:0000256" key="7">
    <source>
        <dbReference type="HAMAP-Rule" id="MF_01416"/>
    </source>
</evidence>
<keyword evidence="9" id="KW-1185">Reference proteome</keyword>
<dbReference type="PANTHER" id="PTHR11910">
    <property type="entry name" value="ATP SYNTHASE DELTA CHAIN"/>
    <property type="match status" value="1"/>
</dbReference>
<dbReference type="PRINTS" id="PR00125">
    <property type="entry name" value="ATPASEDELTA"/>
</dbReference>
<sequence length="178" mass="19767">MAGTRAAIRYAKAVLSLATEKQIADAINTDMVLISKTIEDNAELKAMLENAVVKSETKKEVLLQVFSSSNDITKELFNILVSNKRVDIIQNVAKKYSELFDIQNGKEMATVTTAVPMTEDLEKKVLAKIKELTSKAVEVKNIVDETILGGFILRVGDMQYNASIANKLNKLKREFTLN</sequence>
<keyword evidence="7" id="KW-0139">CF(1)</keyword>
<dbReference type="InterPro" id="IPR026015">
    <property type="entry name" value="ATP_synth_OSCP/delta_N_sf"/>
</dbReference>
<organism evidence="8 9">
    <name type="scientific">Corallibacter vietnamensis</name>
    <dbReference type="NCBI Taxonomy" id="904130"/>
    <lineage>
        <taxon>Bacteria</taxon>
        <taxon>Pseudomonadati</taxon>
        <taxon>Bacteroidota</taxon>
        <taxon>Flavobacteriia</taxon>
        <taxon>Flavobacteriales</taxon>
        <taxon>Flavobacteriaceae</taxon>
        <taxon>Corallibacter</taxon>
    </lineage>
</organism>
<accession>A0ABP7GYN6</accession>
<evidence type="ECO:0000256" key="3">
    <source>
        <dbReference type="ARBA" id="ARBA00022781"/>
    </source>
</evidence>
<keyword evidence="2 7" id="KW-0813">Transport</keyword>
<dbReference type="EMBL" id="BAABBI010000001">
    <property type="protein sequence ID" value="GAA3777344.1"/>
    <property type="molecule type" value="Genomic_DNA"/>
</dbReference>
<gene>
    <name evidence="7 8" type="primary">atpH</name>
    <name evidence="8" type="ORF">GCM10022271_06950</name>
</gene>
<name>A0ABP7GYN6_9FLAO</name>
<comment type="function">
    <text evidence="7">F(1)F(0) ATP synthase produces ATP from ADP in the presence of a proton or sodium gradient. F-type ATPases consist of two structural domains, F(1) containing the extramembraneous catalytic core and F(0) containing the membrane proton channel, linked together by a central stalk and a peripheral stalk. During catalysis, ATP synthesis in the catalytic domain of F(1) is coupled via a rotary mechanism of the central stalk subunits to proton translocation.</text>
</comment>
<keyword evidence="3 7" id="KW-0375">Hydrogen ion transport</keyword>